<dbReference type="SMART" id="SM00419">
    <property type="entry name" value="HTH_CRP"/>
    <property type="match status" value="1"/>
</dbReference>
<dbReference type="Proteomes" id="UP000001062">
    <property type="component" value="Chromosome"/>
</dbReference>
<dbReference type="InterPro" id="IPR000595">
    <property type="entry name" value="cNMP-bd_dom"/>
</dbReference>
<name>F2K006_MARM1</name>
<dbReference type="InterPro" id="IPR014710">
    <property type="entry name" value="RmlC-like_jellyroll"/>
</dbReference>
<evidence type="ECO:0000313" key="5">
    <source>
        <dbReference type="EMBL" id="ADZ92118.1"/>
    </source>
</evidence>
<evidence type="ECO:0000259" key="4">
    <source>
        <dbReference type="PROSITE" id="PS50042"/>
    </source>
</evidence>
<keyword evidence="2" id="KW-0238">DNA-binding</keyword>
<dbReference type="KEGG" id="mme:Marme_2896"/>
<dbReference type="SUPFAM" id="SSF51206">
    <property type="entry name" value="cAMP-binding domain-like"/>
    <property type="match status" value="1"/>
</dbReference>
<keyword evidence="1" id="KW-0805">Transcription regulation</keyword>
<evidence type="ECO:0000256" key="2">
    <source>
        <dbReference type="ARBA" id="ARBA00023125"/>
    </source>
</evidence>
<dbReference type="RefSeq" id="WP_013662021.1">
    <property type="nucleotide sequence ID" value="NC_015276.1"/>
</dbReference>
<protein>
    <submittedName>
        <fullName evidence="5">Transcriptional regulator, Crp/Fnr family</fullName>
    </submittedName>
</protein>
<dbReference type="PATRIC" id="fig|717774.3.peg.2982"/>
<gene>
    <name evidence="5" type="ordered locus">Marme_2896</name>
</gene>
<dbReference type="SUPFAM" id="SSF46785">
    <property type="entry name" value="Winged helix' DNA-binding domain"/>
    <property type="match status" value="1"/>
</dbReference>
<dbReference type="Pfam" id="PF13545">
    <property type="entry name" value="HTH_Crp_2"/>
    <property type="match status" value="1"/>
</dbReference>
<accession>F2K006</accession>
<organism evidence="5 6">
    <name type="scientific">Marinomonas mediterranea (strain ATCC 700492 / JCM 21426 / NBRC 103028 / MMB-1)</name>
    <dbReference type="NCBI Taxonomy" id="717774"/>
    <lineage>
        <taxon>Bacteria</taxon>
        <taxon>Pseudomonadati</taxon>
        <taxon>Pseudomonadota</taxon>
        <taxon>Gammaproteobacteria</taxon>
        <taxon>Oceanospirillales</taxon>
        <taxon>Oceanospirillaceae</taxon>
        <taxon>Marinomonas</taxon>
    </lineage>
</organism>
<dbReference type="PROSITE" id="PS50042">
    <property type="entry name" value="CNMP_BINDING_3"/>
    <property type="match status" value="1"/>
</dbReference>
<dbReference type="Pfam" id="PF00027">
    <property type="entry name" value="cNMP_binding"/>
    <property type="match status" value="1"/>
</dbReference>
<dbReference type="EMBL" id="CP002583">
    <property type="protein sequence ID" value="ADZ92118.1"/>
    <property type="molecule type" value="Genomic_DNA"/>
</dbReference>
<keyword evidence="6" id="KW-1185">Reference proteome</keyword>
<evidence type="ECO:0000313" key="6">
    <source>
        <dbReference type="Proteomes" id="UP000001062"/>
    </source>
</evidence>
<keyword evidence="3" id="KW-0804">Transcription</keyword>
<dbReference type="InterPro" id="IPR018490">
    <property type="entry name" value="cNMP-bd_dom_sf"/>
</dbReference>
<dbReference type="Gene3D" id="2.60.120.10">
    <property type="entry name" value="Jelly Rolls"/>
    <property type="match status" value="1"/>
</dbReference>
<dbReference type="HOGENOM" id="CLU_075053_11_0_6"/>
<dbReference type="eggNOG" id="COG0664">
    <property type="taxonomic scope" value="Bacteria"/>
</dbReference>
<dbReference type="CDD" id="cd00038">
    <property type="entry name" value="CAP_ED"/>
    <property type="match status" value="1"/>
</dbReference>
<dbReference type="InterPro" id="IPR012318">
    <property type="entry name" value="HTH_CRP"/>
</dbReference>
<reference evidence="5 6" key="1">
    <citation type="journal article" date="2012" name="Stand. Genomic Sci.">
        <title>Complete genome sequence of the melanogenic marine bacterium Marinomonas mediterranea type strain (MMB-1(T)).</title>
        <authorList>
            <person name="Lucas-Elio P."/>
            <person name="Goodwin L."/>
            <person name="Woyke T."/>
            <person name="Pitluck S."/>
            <person name="Nolan M."/>
            <person name="Kyrpides N.C."/>
            <person name="Detter J.C."/>
            <person name="Copeland A."/>
            <person name="Teshima H."/>
            <person name="Bruce D."/>
            <person name="Detter C."/>
            <person name="Tapia R."/>
            <person name="Han S."/>
            <person name="Land M.L."/>
            <person name="Ivanova N."/>
            <person name="Mikhailova N."/>
            <person name="Johnston A.W."/>
            <person name="Sanchez-Amat A."/>
        </authorList>
    </citation>
    <scope>NUCLEOTIDE SEQUENCE [LARGE SCALE GENOMIC DNA]</scope>
    <source>
        <strain evidence="6">ATCC 700492 / JCM 21426 / NBRC 103028 / MMB-1</strain>
    </source>
</reference>
<feature type="domain" description="Cyclic nucleotide-binding" evidence="4">
    <location>
        <begin position="15"/>
        <end position="130"/>
    </location>
</feature>
<evidence type="ECO:0000256" key="1">
    <source>
        <dbReference type="ARBA" id="ARBA00023015"/>
    </source>
</evidence>
<dbReference type="InterPro" id="IPR036390">
    <property type="entry name" value="WH_DNA-bd_sf"/>
</dbReference>
<dbReference type="STRING" id="717774.Marme_2896"/>
<evidence type="ECO:0000256" key="3">
    <source>
        <dbReference type="ARBA" id="ARBA00023163"/>
    </source>
</evidence>
<dbReference type="GO" id="GO:0006355">
    <property type="term" value="P:regulation of DNA-templated transcription"/>
    <property type="evidence" value="ECO:0007669"/>
    <property type="project" value="InterPro"/>
</dbReference>
<dbReference type="GO" id="GO:0003677">
    <property type="term" value="F:DNA binding"/>
    <property type="evidence" value="ECO:0007669"/>
    <property type="project" value="UniProtKB-KW"/>
</dbReference>
<proteinExistence type="predicted"/>
<dbReference type="SMART" id="SM00100">
    <property type="entry name" value="cNMP"/>
    <property type="match status" value="1"/>
</dbReference>
<sequence length="228" mass="26191">MKRSDKALLRAQFITEHKLDTFLPTRAIESLVLFEFSANQQVFIQGQRLDYVYFLVEGKVLIDQIDAEGRQAVFAFESRAALIGEVELFNGEFGVSYCNAFTVEPTLLLGMPIEITKTYALNDPRFLRFVCTQLSEKLHRSSLFQPRAGNTAYEKVKRYLRSKVNSEGLHFKLENREELGNLLGISIRQLNRVIKQLVNEHTIKVKAKHLEVIDLKRLSPSSITRTEL</sequence>
<dbReference type="AlphaFoldDB" id="F2K006"/>